<dbReference type="AlphaFoldDB" id="A0A7X1B425"/>
<sequence>MFRIIALLCMAICLSSNLIGQGFGESKAIHDWKFHLGDLQYGGRAMVDESKWEDVRVPHDWTVRQVPSPSKASATGYLAGGIGWYRTHLEIPESAEGRRHYLYFEGVYNKSEVFINGTWLGKRPNGYVSFMYDISEYVKPGEENVVAVRVDHSDDADSRWYTGSGIYRDVFLVSSDPVHFEQWGITYGAEFDSEGAAALTLGAEVRNDSESDSELEVTFELFDAEGALVGKTSGNLALASLESGKSKQTIHVDSPSRWGVDSPYLYTLVSKITEDGQVRDRAETPVGIRSLDFDPNKGFALNGKWMKIKGVCLHHDAGTLGAAVPKEVWRERVLQLKEIGVNAIRMSHNPHAPDLYEVCDEEGVLVMDEGFDEWEYPKKKWLEGWNVGEPGFQGPAEFFREWAERDMESLVKRDRNHPSIIMWSIGNEVDYPNDPYSHEVLDEAGIGQIHRSGFHEEQPHADRLGGIAKRLAAVVRANDMTRPVTAALAGVVMSNETEYPFALDVAGYNYTESRYEMDHKKYPDRVIYGSENRHDLAAWKAVRDNDYIFGQFLWTGFDYLGEAGRWPSRGFGTGLIDQANTIKGLGYFRKALWTEEPMVYVGSYPAGDSSRPPYIGAPQLWNWEEGQETRVVAYTNCDAAELYLNGELVGKRKDYDDDTAIIYWDIPFQAGSLEVRAFRDGELVASNKVATGGAPVEIVGRVSSETLSANGGVALVYLEAHDEDGLLARLADNMVRCQVTGAGKLLGLENGSGDVTVDFTKNQLRFKNGRLLAYIQTTEEEGPIEVEFTSPYLSALSVSLKSVR</sequence>
<dbReference type="InterPro" id="IPR032311">
    <property type="entry name" value="DUF4982"/>
</dbReference>
<proteinExistence type="inferred from homology"/>
<dbReference type="PANTHER" id="PTHR42732:SF1">
    <property type="entry name" value="BETA-MANNOSIDASE"/>
    <property type="match status" value="1"/>
</dbReference>
<dbReference type="PANTHER" id="PTHR42732">
    <property type="entry name" value="BETA-GALACTOSIDASE"/>
    <property type="match status" value="1"/>
</dbReference>
<feature type="domain" description="Glycoside hydrolase family 2 immunoglobulin-like beta-sandwich" evidence="5">
    <location>
        <begin position="179"/>
        <end position="289"/>
    </location>
</feature>
<evidence type="ECO:0000259" key="9">
    <source>
        <dbReference type="Pfam" id="PF18565"/>
    </source>
</evidence>
<dbReference type="InterPro" id="IPR008979">
    <property type="entry name" value="Galactose-bd-like_sf"/>
</dbReference>
<dbReference type="RefSeq" id="WP_185659131.1">
    <property type="nucleotide sequence ID" value="NZ_CAWPOO010000006.1"/>
</dbReference>
<dbReference type="Pfam" id="PF16355">
    <property type="entry name" value="DUF4982"/>
    <property type="match status" value="1"/>
</dbReference>
<evidence type="ECO:0000256" key="4">
    <source>
        <dbReference type="SAM" id="SignalP"/>
    </source>
</evidence>
<dbReference type="InterPro" id="IPR036156">
    <property type="entry name" value="Beta-gal/glucu_dom_sf"/>
</dbReference>
<evidence type="ECO:0000256" key="2">
    <source>
        <dbReference type="ARBA" id="ARBA00022801"/>
    </source>
</evidence>
<keyword evidence="11" id="KW-1185">Reference proteome</keyword>
<dbReference type="PRINTS" id="PR00132">
    <property type="entry name" value="GLHYDRLASE2"/>
</dbReference>
<dbReference type="Gene3D" id="3.20.20.80">
    <property type="entry name" value="Glycosidases"/>
    <property type="match status" value="1"/>
</dbReference>
<evidence type="ECO:0000313" key="11">
    <source>
        <dbReference type="Proteomes" id="UP000526501"/>
    </source>
</evidence>
<evidence type="ECO:0000259" key="5">
    <source>
        <dbReference type="Pfam" id="PF00703"/>
    </source>
</evidence>
<evidence type="ECO:0000313" key="10">
    <source>
        <dbReference type="EMBL" id="MBC2605246.1"/>
    </source>
</evidence>
<dbReference type="InterPro" id="IPR006102">
    <property type="entry name" value="Ig-like_GH2"/>
</dbReference>
<gene>
    <name evidence="10" type="ORF">H5P27_04235</name>
</gene>
<dbReference type="Gene3D" id="2.60.40.10">
    <property type="entry name" value="Immunoglobulins"/>
    <property type="match status" value="3"/>
</dbReference>
<feature type="domain" description="DUF4982" evidence="8">
    <location>
        <begin position="626"/>
        <end position="685"/>
    </location>
</feature>
<dbReference type="Gene3D" id="2.60.120.260">
    <property type="entry name" value="Galactose-binding domain-like"/>
    <property type="match status" value="1"/>
</dbReference>
<dbReference type="Pfam" id="PF02836">
    <property type="entry name" value="Glyco_hydro_2_C"/>
    <property type="match status" value="1"/>
</dbReference>
<evidence type="ECO:0000259" key="6">
    <source>
        <dbReference type="Pfam" id="PF02836"/>
    </source>
</evidence>
<dbReference type="InterPro" id="IPR006103">
    <property type="entry name" value="Glyco_hydro_2_cat"/>
</dbReference>
<accession>A0A7X1B425</accession>
<evidence type="ECO:0000256" key="1">
    <source>
        <dbReference type="ARBA" id="ARBA00007401"/>
    </source>
</evidence>
<feature type="domain" description="Glycoside hydrolase family 2 catalytic" evidence="6">
    <location>
        <begin position="297"/>
        <end position="485"/>
    </location>
</feature>
<feature type="domain" description="Glycosyl hydrolases family 2 sugar binding" evidence="7">
    <location>
        <begin position="79"/>
        <end position="173"/>
    </location>
</feature>
<dbReference type="SUPFAM" id="SSF49785">
    <property type="entry name" value="Galactose-binding domain-like"/>
    <property type="match status" value="1"/>
</dbReference>
<evidence type="ECO:0000256" key="3">
    <source>
        <dbReference type="ARBA" id="ARBA00023295"/>
    </source>
</evidence>
<dbReference type="Pfam" id="PF00703">
    <property type="entry name" value="Glyco_hydro_2"/>
    <property type="match status" value="1"/>
</dbReference>
<dbReference type="Pfam" id="PF02837">
    <property type="entry name" value="Glyco_hydro_2_N"/>
    <property type="match status" value="1"/>
</dbReference>
<reference evidence="10 11" key="1">
    <citation type="submission" date="2020-07" db="EMBL/GenBank/DDBJ databases">
        <authorList>
            <person name="Feng X."/>
        </authorList>
    </citation>
    <scope>NUCLEOTIDE SEQUENCE [LARGE SCALE GENOMIC DNA]</scope>
    <source>
        <strain evidence="10 11">JCM23202</strain>
    </source>
</reference>
<dbReference type="Pfam" id="PF18565">
    <property type="entry name" value="Glyco_hydro2_C5"/>
    <property type="match status" value="1"/>
</dbReference>
<dbReference type="InterPro" id="IPR013783">
    <property type="entry name" value="Ig-like_fold"/>
</dbReference>
<dbReference type="GO" id="GO:0004553">
    <property type="term" value="F:hydrolase activity, hydrolyzing O-glycosyl compounds"/>
    <property type="evidence" value="ECO:0007669"/>
    <property type="project" value="InterPro"/>
</dbReference>
<keyword evidence="2 10" id="KW-0378">Hydrolase</keyword>
<dbReference type="SUPFAM" id="SSF49303">
    <property type="entry name" value="beta-Galactosidase/glucuronidase domain"/>
    <property type="match status" value="1"/>
</dbReference>
<organism evidence="10 11">
    <name type="scientific">Pelagicoccus albus</name>
    <dbReference type="NCBI Taxonomy" id="415222"/>
    <lineage>
        <taxon>Bacteria</taxon>
        <taxon>Pseudomonadati</taxon>
        <taxon>Verrucomicrobiota</taxon>
        <taxon>Opitutia</taxon>
        <taxon>Puniceicoccales</taxon>
        <taxon>Pelagicoccaceae</taxon>
        <taxon>Pelagicoccus</taxon>
    </lineage>
</organism>
<comment type="caution">
    <text evidence="10">The sequence shown here is derived from an EMBL/GenBank/DDBJ whole genome shotgun (WGS) entry which is preliminary data.</text>
</comment>
<name>A0A7X1B425_9BACT</name>
<dbReference type="InterPro" id="IPR023232">
    <property type="entry name" value="Glyco_hydro_2_AS"/>
</dbReference>
<dbReference type="InterPro" id="IPR040605">
    <property type="entry name" value="Glyco_hydro2_dom5"/>
</dbReference>
<dbReference type="GO" id="GO:0005975">
    <property type="term" value="P:carbohydrate metabolic process"/>
    <property type="evidence" value="ECO:0007669"/>
    <property type="project" value="InterPro"/>
</dbReference>
<comment type="similarity">
    <text evidence="1">Belongs to the glycosyl hydrolase 2 family.</text>
</comment>
<feature type="signal peptide" evidence="4">
    <location>
        <begin position="1"/>
        <end position="20"/>
    </location>
</feature>
<protein>
    <submittedName>
        <fullName evidence="10">Glycoside hydrolase family 2 protein</fullName>
    </submittedName>
</protein>
<keyword evidence="3" id="KW-0326">Glycosidase</keyword>
<dbReference type="Proteomes" id="UP000526501">
    <property type="component" value="Unassembled WGS sequence"/>
</dbReference>
<dbReference type="InterPro" id="IPR017853">
    <property type="entry name" value="GH"/>
</dbReference>
<dbReference type="InterPro" id="IPR006101">
    <property type="entry name" value="Glyco_hydro_2"/>
</dbReference>
<dbReference type="EMBL" id="JACHVC010000006">
    <property type="protein sequence ID" value="MBC2605246.1"/>
    <property type="molecule type" value="Genomic_DNA"/>
</dbReference>
<dbReference type="PROSITE" id="PS00608">
    <property type="entry name" value="GLYCOSYL_HYDROL_F2_2"/>
    <property type="match status" value="1"/>
</dbReference>
<dbReference type="SUPFAM" id="SSF51445">
    <property type="entry name" value="(Trans)glycosidases"/>
    <property type="match status" value="1"/>
</dbReference>
<keyword evidence="4" id="KW-0732">Signal</keyword>
<evidence type="ECO:0000259" key="7">
    <source>
        <dbReference type="Pfam" id="PF02837"/>
    </source>
</evidence>
<evidence type="ECO:0000259" key="8">
    <source>
        <dbReference type="Pfam" id="PF16355"/>
    </source>
</evidence>
<dbReference type="InterPro" id="IPR006104">
    <property type="entry name" value="Glyco_hydro_2_N"/>
</dbReference>
<feature type="domain" description="Glycoside hydrolase family 2" evidence="9">
    <location>
        <begin position="705"/>
        <end position="796"/>
    </location>
</feature>
<feature type="chain" id="PRO_5031043914" evidence="4">
    <location>
        <begin position="21"/>
        <end position="804"/>
    </location>
</feature>
<dbReference type="InterPro" id="IPR051913">
    <property type="entry name" value="GH2_Domain-Containing"/>
</dbReference>